<keyword evidence="2" id="KW-1185">Reference proteome</keyword>
<accession>A0A081NII6</accession>
<evidence type="ECO:0000313" key="1">
    <source>
        <dbReference type="EMBL" id="KEQ18259.1"/>
    </source>
</evidence>
<comment type="caution">
    <text evidence="1">The sequence shown here is derived from an EMBL/GenBank/DDBJ whole genome shotgun (WGS) entry which is preliminary data.</text>
</comment>
<dbReference type="EMBL" id="JOKH01000002">
    <property type="protein sequence ID" value="KEQ18259.1"/>
    <property type="molecule type" value="Genomic_DNA"/>
</dbReference>
<name>A0A081NII6_9GAMM</name>
<sequence>MRSVMKPIAVWIIVFLLPGSGSVIASGASYRVIEPQSAVKILKRAEADRQRVWGKKRQLWVVESLIHWFEQFPGNPMPDEIQSYLDQGYTLVAANVSFVTTTGGAYVSVKEVIDRDGRLTVVLIRPRSTCQIVNRQFTSVPFAMLLEANGKPVDVAMESLPIDCLTKP</sequence>
<proteinExistence type="predicted"/>
<evidence type="ECO:0000313" key="2">
    <source>
        <dbReference type="Proteomes" id="UP000028073"/>
    </source>
</evidence>
<protein>
    <submittedName>
        <fullName evidence="1">Uncharacterized protein</fullName>
    </submittedName>
</protein>
<gene>
    <name evidence="1" type="ORF">GZ78_12090</name>
</gene>
<dbReference type="Proteomes" id="UP000028073">
    <property type="component" value="Unassembled WGS sequence"/>
</dbReference>
<dbReference type="AlphaFoldDB" id="A0A081NII6"/>
<reference evidence="1 2" key="1">
    <citation type="submission" date="2014-06" db="EMBL/GenBank/DDBJ databases">
        <title>Whole Genome Sequences of Three Symbiotic Endozoicomonas Bacteria.</title>
        <authorList>
            <person name="Neave M.J."/>
            <person name="Apprill A."/>
            <person name="Voolstra C.R."/>
        </authorList>
    </citation>
    <scope>NUCLEOTIDE SEQUENCE [LARGE SCALE GENOMIC DNA]</scope>
    <source>
        <strain evidence="1 2">DSM 25634</strain>
    </source>
</reference>
<organism evidence="1 2">
    <name type="scientific">Endozoicomonas numazuensis</name>
    <dbReference type="NCBI Taxonomy" id="1137799"/>
    <lineage>
        <taxon>Bacteria</taxon>
        <taxon>Pseudomonadati</taxon>
        <taxon>Pseudomonadota</taxon>
        <taxon>Gammaproteobacteria</taxon>
        <taxon>Oceanospirillales</taxon>
        <taxon>Endozoicomonadaceae</taxon>
        <taxon>Endozoicomonas</taxon>
    </lineage>
</organism>
<dbReference type="STRING" id="1137799.GZ78_12090"/>